<sequence>MNGMKNQSIPKLSLISAQTLSIRTLPSFKFQTFESLSANSSQRPAIKTQISHVPRCPRECTHLEAANISSATTTRLSHLYNFTFTTTEENRRSYYNGTTTSFEYSSVFVMANVSWEVSVKIAFTELAVVAARLKYAEVVSNVTFTKECYGKTVHMETLRACR</sequence>
<comment type="caution">
    <text evidence="1">The sequence shown here is derived from an EMBL/GenBank/DDBJ whole genome shotgun (WGS) entry which is preliminary data.</text>
</comment>
<proteinExistence type="predicted"/>
<evidence type="ECO:0000313" key="1">
    <source>
        <dbReference type="EMBL" id="CAH2244238.1"/>
    </source>
</evidence>
<dbReference type="OrthoDB" id="10591880at2759"/>
<reference evidence="1" key="1">
    <citation type="submission" date="2022-03" db="EMBL/GenBank/DDBJ databases">
        <authorList>
            <person name="Lindestad O."/>
        </authorList>
    </citation>
    <scope>NUCLEOTIDE SEQUENCE</scope>
</reference>
<name>A0A8S4S477_9NEOP</name>
<organism evidence="1 2">
    <name type="scientific">Pararge aegeria aegeria</name>
    <dbReference type="NCBI Taxonomy" id="348720"/>
    <lineage>
        <taxon>Eukaryota</taxon>
        <taxon>Metazoa</taxon>
        <taxon>Ecdysozoa</taxon>
        <taxon>Arthropoda</taxon>
        <taxon>Hexapoda</taxon>
        <taxon>Insecta</taxon>
        <taxon>Pterygota</taxon>
        <taxon>Neoptera</taxon>
        <taxon>Endopterygota</taxon>
        <taxon>Lepidoptera</taxon>
        <taxon>Glossata</taxon>
        <taxon>Ditrysia</taxon>
        <taxon>Papilionoidea</taxon>
        <taxon>Nymphalidae</taxon>
        <taxon>Satyrinae</taxon>
        <taxon>Satyrini</taxon>
        <taxon>Parargina</taxon>
        <taxon>Pararge</taxon>
    </lineage>
</organism>
<dbReference type="Proteomes" id="UP000838756">
    <property type="component" value="Unassembled WGS sequence"/>
</dbReference>
<dbReference type="AlphaFoldDB" id="A0A8S4S477"/>
<protein>
    <submittedName>
        <fullName evidence="1">Jg20182 protein</fullName>
    </submittedName>
</protein>
<accession>A0A8S4S477</accession>
<gene>
    <name evidence="1" type="primary">jg20182</name>
    <name evidence="1" type="ORF">PAEG_LOCUS20209</name>
</gene>
<keyword evidence="2" id="KW-1185">Reference proteome</keyword>
<evidence type="ECO:0000313" key="2">
    <source>
        <dbReference type="Proteomes" id="UP000838756"/>
    </source>
</evidence>
<dbReference type="EMBL" id="CAKXAJ010025810">
    <property type="protein sequence ID" value="CAH2244238.1"/>
    <property type="molecule type" value="Genomic_DNA"/>
</dbReference>